<dbReference type="KEGG" id="eaj:Q3M24_21555"/>
<gene>
    <name evidence="3" type="ORF">Q3M24_21555</name>
</gene>
<feature type="region of interest" description="Disordered" evidence="1">
    <location>
        <begin position="24"/>
        <end position="45"/>
    </location>
</feature>
<feature type="signal peptide" evidence="2">
    <location>
        <begin position="1"/>
        <end position="23"/>
    </location>
</feature>
<protein>
    <submittedName>
        <fullName evidence="3">Uncharacterized protein</fullName>
    </submittedName>
</protein>
<evidence type="ECO:0000313" key="3">
    <source>
        <dbReference type="EMBL" id="XCN72839.1"/>
    </source>
</evidence>
<feature type="chain" id="PRO_5043964300" evidence="2">
    <location>
        <begin position="24"/>
        <end position="45"/>
    </location>
</feature>
<reference evidence="3" key="2">
    <citation type="submission" date="2024-06" db="EMBL/GenBank/DDBJ databases">
        <authorList>
            <person name="Plum-Jensen L.E."/>
            <person name="Schramm A."/>
            <person name="Marshall I.P.G."/>
        </authorList>
    </citation>
    <scope>NUCLEOTIDE SEQUENCE</scope>
    <source>
        <strain evidence="3">Rat1</strain>
    </source>
</reference>
<name>A0AAU8LVH0_9BACT</name>
<dbReference type="EMBL" id="CP159373">
    <property type="protein sequence ID" value="XCN72839.1"/>
    <property type="molecule type" value="Genomic_DNA"/>
</dbReference>
<sequence>MMKKIIISAIAALSLATASPLLAEPTSPQEGREVGNGVIAVGNGG</sequence>
<reference evidence="3" key="1">
    <citation type="journal article" date="2024" name="Syst. Appl. Microbiol.">
        <title>First single-strain enrichments of Electrothrix cable bacteria, description of E. aestuarii sp. nov. and E. rattekaaiensis sp. nov., and proposal of a cable bacteria taxonomy following the rules of the SeqCode.</title>
        <authorList>
            <person name="Plum-Jensen L.E."/>
            <person name="Schramm A."/>
            <person name="Marshall I.P.G."/>
        </authorList>
    </citation>
    <scope>NUCLEOTIDE SEQUENCE</scope>
    <source>
        <strain evidence="3">Rat1</strain>
    </source>
</reference>
<evidence type="ECO:0000256" key="2">
    <source>
        <dbReference type="SAM" id="SignalP"/>
    </source>
</evidence>
<keyword evidence="2" id="KW-0732">Signal</keyword>
<accession>A0AAU8LVH0</accession>
<proteinExistence type="predicted"/>
<evidence type="ECO:0000256" key="1">
    <source>
        <dbReference type="SAM" id="MobiDB-lite"/>
    </source>
</evidence>
<feature type="compositionally biased region" description="Low complexity" evidence="1">
    <location>
        <begin position="35"/>
        <end position="45"/>
    </location>
</feature>
<organism evidence="3">
    <name type="scientific">Candidatus Electrothrix aestuarii</name>
    <dbReference type="NCBI Taxonomy" id="3062594"/>
    <lineage>
        <taxon>Bacteria</taxon>
        <taxon>Pseudomonadati</taxon>
        <taxon>Thermodesulfobacteriota</taxon>
        <taxon>Desulfobulbia</taxon>
        <taxon>Desulfobulbales</taxon>
        <taxon>Desulfobulbaceae</taxon>
        <taxon>Candidatus Electrothrix</taxon>
    </lineage>
</organism>
<dbReference type="AlphaFoldDB" id="A0AAU8LVH0"/>